<evidence type="ECO:0000259" key="2">
    <source>
        <dbReference type="Pfam" id="PF13304"/>
    </source>
</evidence>
<sequence>MDGSIKHLWIGLLTKTFNVTVLMLKSISLENFKCFKEEATFNLKKINVFTGYNGRGKSSVFQSLLVLSQSLHRYGNIETLEINGDLVQLGVLEDLINCEKKTDSTIRFHLKSDIEGAEDIKLGYKEKEDSERLGKLDELEIDGIDYFNREVSAIQDDKNTIMEIHKLSNYPTQFHSLLSNYNYVSADRKGPTLYEEKRDLTIYNPIGKNGENLLNAIAKKKTLQDKVNRAVSYIMDGGEISINGEYARKTDILSLNFKTSNSSENKFKSINCGYGYSYVLSIVANVLTINKGILFIENPEAHLHPKAQSHLIKFICKELAEKDVQLFVETHSEHIINGIRICTLKKDSLITHNDVCFYFFDMNYCFIKLNMDENAQIDNWPTGFFDQQEIDLAEILKLGLLK</sequence>
<feature type="domain" description="ATPase AAA-type core" evidence="2">
    <location>
        <begin position="46"/>
        <end position="336"/>
    </location>
</feature>
<dbReference type="Gene3D" id="3.40.50.300">
    <property type="entry name" value="P-loop containing nucleotide triphosphate hydrolases"/>
    <property type="match status" value="1"/>
</dbReference>
<dbReference type="GO" id="GO:0016887">
    <property type="term" value="F:ATP hydrolysis activity"/>
    <property type="evidence" value="ECO:0007669"/>
    <property type="project" value="InterPro"/>
</dbReference>
<dbReference type="InterPro" id="IPR014592">
    <property type="entry name" value="P-loop_UCP034888"/>
</dbReference>
<dbReference type="Proteomes" id="UP000284366">
    <property type="component" value="Unassembled WGS sequence"/>
</dbReference>
<reference evidence="3 4" key="1">
    <citation type="submission" date="2018-08" db="EMBL/GenBank/DDBJ databases">
        <title>A genome reference for cultivated species of the human gut microbiota.</title>
        <authorList>
            <person name="Zou Y."/>
            <person name="Xue W."/>
            <person name="Luo G."/>
        </authorList>
    </citation>
    <scope>NUCLEOTIDE SEQUENCE [LARGE SCALE GENOMIC DNA]</scope>
    <source>
        <strain evidence="3 4">AF14-27</strain>
    </source>
</reference>
<dbReference type="Pfam" id="PF12476">
    <property type="entry name" value="DUF3696"/>
    <property type="match status" value="1"/>
</dbReference>
<feature type="domain" description="DUF3696" evidence="1">
    <location>
        <begin position="350"/>
        <end position="394"/>
    </location>
</feature>
<accession>A0A412Y562</accession>
<dbReference type="EMBL" id="QRZG01000019">
    <property type="protein sequence ID" value="RGV52590.1"/>
    <property type="molecule type" value="Genomic_DNA"/>
</dbReference>
<dbReference type="Pfam" id="PF13304">
    <property type="entry name" value="AAA_21"/>
    <property type="match status" value="1"/>
</dbReference>
<name>A0A412Y562_9BACE</name>
<evidence type="ECO:0000313" key="3">
    <source>
        <dbReference type="EMBL" id="RGV52590.1"/>
    </source>
</evidence>
<dbReference type="InterPro" id="IPR027417">
    <property type="entry name" value="P-loop_NTPase"/>
</dbReference>
<dbReference type="RefSeq" id="WP_118047181.1">
    <property type="nucleotide sequence ID" value="NZ_JANEZV010000006.1"/>
</dbReference>
<proteinExistence type="predicted"/>
<dbReference type="GO" id="GO:0005524">
    <property type="term" value="F:ATP binding"/>
    <property type="evidence" value="ECO:0007669"/>
    <property type="project" value="InterPro"/>
</dbReference>
<protein>
    <submittedName>
        <fullName evidence="3">DUF3696 domain-containing protein</fullName>
    </submittedName>
</protein>
<dbReference type="SUPFAM" id="SSF52540">
    <property type="entry name" value="P-loop containing nucleoside triphosphate hydrolases"/>
    <property type="match status" value="1"/>
</dbReference>
<dbReference type="InterPro" id="IPR051396">
    <property type="entry name" value="Bact_Antivir_Def_Nuclease"/>
</dbReference>
<dbReference type="PANTHER" id="PTHR43581:SF2">
    <property type="entry name" value="EXCINUCLEASE ATPASE SUBUNIT"/>
    <property type="match status" value="1"/>
</dbReference>
<dbReference type="InterPro" id="IPR022532">
    <property type="entry name" value="DUF3696"/>
</dbReference>
<dbReference type="InterPro" id="IPR003959">
    <property type="entry name" value="ATPase_AAA_core"/>
</dbReference>
<comment type="caution">
    <text evidence="3">The sequence shown here is derived from an EMBL/GenBank/DDBJ whole genome shotgun (WGS) entry which is preliminary data.</text>
</comment>
<dbReference type="PIRSF" id="PIRSF034888">
    <property type="entry name" value="P-loop_UCP034888"/>
    <property type="match status" value="1"/>
</dbReference>
<dbReference type="PANTHER" id="PTHR43581">
    <property type="entry name" value="ATP/GTP PHOSPHATASE"/>
    <property type="match status" value="1"/>
</dbReference>
<gene>
    <name evidence="3" type="ORF">DWW09_11575</name>
</gene>
<dbReference type="AlphaFoldDB" id="A0A412Y562"/>
<organism evidence="3 4">
    <name type="scientific">Bacteroides clarus</name>
    <dbReference type="NCBI Taxonomy" id="626929"/>
    <lineage>
        <taxon>Bacteria</taxon>
        <taxon>Pseudomonadati</taxon>
        <taxon>Bacteroidota</taxon>
        <taxon>Bacteroidia</taxon>
        <taxon>Bacteroidales</taxon>
        <taxon>Bacteroidaceae</taxon>
        <taxon>Bacteroides</taxon>
    </lineage>
</organism>
<evidence type="ECO:0000259" key="1">
    <source>
        <dbReference type="Pfam" id="PF12476"/>
    </source>
</evidence>
<evidence type="ECO:0000313" key="4">
    <source>
        <dbReference type="Proteomes" id="UP000284366"/>
    </source>
</evidence>